<protein>
    <submittedName>
        <fullName evidence="2">Death-associated inhibitor of apoptosis 1-like isoform X1</fullName>
    </submittedName>
</protein>
<dbReference type="SMART" id="SM00238">
    <property type="entry name" value="BIR"/>
    <property type="match status" value="2"/>
</dbReference>
<name>A0A6P3YBV0_DINQU</name>
<dbReference type="GO" id="GO:0061630">
    <property type="term" value="F:ubiquitin protein ligase activity"/>
    <property type="evidence" value="ECO:0007669"/>
    <property type="project" value="TreeGrafter"/>
</dbReference>
<reference evidence="2" key="1">
    <citation type="submission" date="2025-08" db="UniProtKB">
        <authorList>
            <consortium name="RefSeq"/>
        </authorList>
    </citation>
    <scope>IDENTIFICATION</scope>
</reference>
<keyword evidence="1" id="KW-1185">Reference proteome</keyword>
<dbReference type="Pfam" id="PF00653">
    <property type="entry name" value="BIR"/>
    <property type="match status" value="2"/>
</dbReference>
<dbReference type="GO" id="GO:0005634">
    <property type="term" value="C:nucleus"/>
    <property type="evidence" value="ECO:0007669"/>
    <property type="project" value="TreeGrafter"/>
</dbReference>
<dbReference type="OrthoDB" id="7543437at2759"/>
<dbReference type="GeneID" id="106751824"/>
<dbReference type="PANTHER" id="PTHR10044">
    <property type="entry name" value="INHIBITOR OF APOPTOSIS"/>
    <property type="match status" value="1"/>
</dbReference>
<dbReference type="InterPro" id="IPR001370">
    <property type="entry name" value="BIR_rpt"/>
</dbReference>
<evidence type="ECO:0000313" key="2">
    <source>
        <dbReference type="RefSeq" id="XP_014488500.1"/>
    </source>
</evidence>
<dbReference type="KEGG" id="dqu:106751824"/>
<dbReference type="GO" id="GO:0051726">
    <property type="term" value="P:regulation of cell cycle"/>
    <property type="evidence" value="ECO:0007669"/>
    <property type="project" value="TreeGrafter"/>
</dbReference>
<sequence>MEIARLMFVDKSSLQSRARHERSTPKMTAGMLEYRDFGGALKDPTPVPKATANESGNELMTGRDDVDYTDYRFESARLDSFAEWPLTYLDRETLAAAGFYYTGKTDAVKCFECHLTLCKWSKSDNPWVDHQRFSERCRFLRGIPCGNVPINVDPDTVAPPEPRTRDYCGIYGVQYRPNAVVDTPVEVYFEKTEKPNTINLNELREARHPEYANVSDRVATFATWPEGKVQTKEQLADAGFYYSKVGDRTICYYCGGGLEGWEPNDVPLQEHIKWFAKCKYALLKLESEKTNSTASSHI</sequence>
<dbReference type="InterPro" id="IPR050784">
    <property type="entry name" value="IAP"/>
</dbReference>
<dbReference type="RefSeq" id="XP_014488500.1">
    <property type="nucleotide sequence ID" value="XM_014633014.1"/>
</dbReference>
<dbReference type="Gene3D" id="1.10.1170.10">
    <property type="entry name" value="Inhibitor Of Apoptosis Protein (2mihbC-IAP-1), Chain A"/>
    <property type="match status" value="2"/>
</dbReference>
<dbReference type="PANTHER" id="PTHR10044:SF139">
    <property type="entry name" value="DEATH-ASSOCIATED INHIBITOR OF APOPTOSIS 2"/>
    <property type="match status" value="1"/>
</dbReference>
<gene>
    <name evidence="2" type="primary">LOC106751824</name>
</gene>
<organism evidence="1 2">
    <name type="scientific">Dinoponera quadriceps</name>
    <name type="common">South American ant</name>
    <dbReference type="NCBI Taxonomy" id="609295"/>
    <lineage>
        <taxon>Eukaryota</taxon>
        <taxon>Metazoa</taxon>
        <taxon>Ecdysozoa</taxon>
        <taxon>Arthropoda</taxon>
        <taxon>Hexapoda</taxon>
        <taxon>Insecta</taxon>
        <taxon>Pterygota</taxon>
        <taxon>Neoptera</taxon>
        <taxon>Endopterygota</taxon>
        <taxon>Hymenoptera</taxon>
        <taxon>Apocrita</taxon>
        <taxon>Aculeata</taxon>
        <taxon>Formicoidea</taxon>
        <taxon>Formicidae</taxon>
        <taxon>Ponerinae</taxon>
        <taxon>Ponerini</taxon>
        <taxon>Dinoponera</taxon>
    </lineage>
</organism>
<dbReference type="SUPFAM" id="SSF57924">
    <property type="entry name" value="Inhibitor of apoptosis (IAP) repeat"/>
    <property type="match status" value="2"/>
</dbReference>
<accession>A0A6P3YBV0</accession>
<dbReference type="AlphaFoldDB" id="A0A6P3YBV0"/>
<dbReference type="GO" id="GO:0043066">
    <property type="term" value="P:negative regulation of apoptotic process"/>
    <property type="evidence" value="ECO:0007669"/>
    <property type="project" value="TreeGrafter"/>
</dbReference>
<dbReference type="Proteomes" id="UP000515204">
    <property type="component" value="Unplaced"/>
</dbReference>
<dbReference type="GO" id="GO:0005737">
    <property type="term" value="C:cytoplasm"/>
    <property type="evidence" value="ECO:0007669"/>
    <property type="project" value="TreeGrafter"/>
</dbReference>
<dbReference type="GO" id="GO:0031398">
    <property type="term" value="P:positive regulation of protein ubiquitination"/>
    <property type="evidence" value="ECO:0007669"/>
    <property type="project" value="TreeGrafter"/>
</dbReference>
<dbReference type="CDD" id="cd00022">
    <property type="entry name" value="BIR"/>
    <property type="match status" value="2"/>
</dbReference>
<dbReference type="PROSITE" id="PS50143">
    <property type="entry name" value="BIR_REPEAT_2"/>
    <property type="match status" value="2"/>
</dbReference>
<dbReference type="GO" id="GO:0043027">
    <property type="term" value="F:cysteine-type endopeptidase inhibitor activity involved in apoptotic process"/>
    <property type="evidence" value="ECO:0007669"/>
    <property type="project" value="TreeGrafter"/>
</dbReference>
<evidence type="ECO:0000313" key="1">
    <source>
        <dbReference type="Proteomes" id="UP000515204"/>
    </source>
</evidence>
<proteinExistence type="predicted"/>